<feature type="domain" description="Arrestin-like N-terminal" evidence="3">
    <location>
        <begin position="6"/>
        <end position="131"/>
    </location>
</feature>
<dbReference type="InterPro" id="IPR050357">
    <property type="entry name" value="Arrestin_domain-protein"/>
</dbReference>
<dbReference type="SUPFAM" id="SSF81296">
    <property type="entry name" value="E set domains"/>
    <property type="match status" value="1"/>
</dbReference>
<comment type="similarity">
    <text evidence="1">Belongs to the arrestin family.</text>
</comment>
<dbReference type="InterPro" id="IPR014752">
    <property type="entry name" value="Arrestin-like_C"/>
</dbReference>
<evidence type="ECO:0000256" key="2">
    <source>
        <dbReference type="SAM" id="MobiDB-lite"/>
    </source>
</evidence>
<organism evidence="4 5">
    <name type="scientific">Amphibalanus amphitrite</name>
    <name type="common">Striped barnacle</name>
    <name type="synonym">Balanus amphitrite</name>
    <dbReference type="NCBI Taxonomy" id="1232801"/>
    <lineage>
        <taxon>Eukaryota</taxon>
        <taxon>Metazoa</taxon>
        <taxon>Ecdysozoa</taxon>
        <taxon>Arthropoda</taxon>
        <taxon>Crustacea</taxon>
        <taxon>Multicrustacea</taxon>
        <taxon>Cirripedia</taxon>
        <taxon>Thoracica</taxon>
        <taxon>Thoracicalcarea</taxon>
        <taxon>Balanomorpha</taxon>
        <taxon>Balanoidea</taxon>
        <taxon>Balanidae</taxon>
        <taxon>Amphibalaninae</taxon>
        <taxon>Amphibalanus</taxon>
    </lineage>
</organism>
<gene>
    <name evidence="4" type="primary">ARRDC2_3</name>
    <name evidence="4" type="ORF">FJT64_025017</name>
</gene>
<sequence>MALRLEVEFERRPAVYLPGEEVHGRLLVHVTVPEIRLRVLRVRVDGSAQTELKEGAPGITVLNSTEDGRHAARQRLLHADIPLLPRRAHSLPQGVHPFPFAFAIAATTPGSLRLEHGSIRYGVQATAAPSELLARAVTCWTEFEVRPRLLVSGRPALRQPGIVTGAVADRELTNRGYTLRLARRGLSPGELAVLELHASAALLARLAAEPGLLQLVQVVQYRPDGARLSEPSLLAREVVPGARFAGWEHVELRVPADAPHTVPPESCAVLGRTFHIRVNTALIQARIPLVIGTCPEDAQPPPPPPLPPPREEPPPSYEEAMRQRAAED</sequence>
<dbReference type="PANTHER" id="PTHR11188">
    <property type="entry name" value="ARRESTIN DOMAIN CONTAINING PROTEIN"/>
    <property type="match status" value="1"/>
</dbReference>
<evidence type="ECO:0000313" key="5">
    <source>
        <dbReference type="Proteomes" id="UP000440578"/>
    </source>
</evidence>
<feature type="region of interest" description="Disordered" evidence="2">
    <location>
        <begin position="293"/>
        <end position="328"/>
    </location>
</feature>
<comment type="caution">
    <text evidence="4">The sequence shown here is derived from an EMBL/GenBank/DDBJ whole genome shotgun (WGS) entry which is preliminary data.</text>
</comment>
<evidence type="ECO:0000256" key="1">
    <source>
        <dbReference type="ARBA" id="ARBA00005298"/>
    </source>
</evidence>
<dbReference type="GO" id="GO:0005737">
    <property type="term" value="C:cytoplasm"/>
    <property type="evidence" value="ECO:0007669"/>
    <property type="project" value="TreeGrafter"/>
</dbReference>
<evidence type="ECO:0000313" key="4">
    <source>
        <dbReference type="EMBL" id="KAF0302959.1"/>
    </source>
</evidence>
<keyword evidence="5" id="KW-1185">Reference proteome</keyword>
<dbReference type="Proteomes" id="UP000440578">
    <property type="component" value="Unassembled WGS sequence"/>
</dbReference>
<proteinExistence type="inferred from homology"/>
<dbReference type="Pfam" id="PF00339">
    <property type="entry name" value="Arrestin_N"/>
    <property type="match status" value="1"/>
</dbReference>
<dbReference type="InterPro" id="IPR011021">
    <property type="entry name" value="Arrestin-like_N"/>
</dbReference>
<dbReference type="Gene3D" id="2.60.40.640">
    <property type="match status" value="1"/>
</dbReference>
<dbReference type="EMBL" id="VIIS01000996">
    <property type="protein sequence ID" value="KAF0302959.1"/>
    <property type="molecule type" value="Genomic_DNA"/>
</dbReference>
<dbReference type="PANTHER" id="PTHR11188:SF17">
    <property type="entry name" value="FI21816P1"/>
    <property type="match status" value="1"/>
</dbReference>
<protein>
    <submittedName>
        <fullName evidence="4">Arrestin domain-containing protein 2</fullName>
    </submittedName>
</protein>
<accession>A0A6A4WCM4</accession>
<dbReference type="InterPro" id="IPR014756">
    <property type="entry name" value="Ig_E-set"/>
</dbReference>
<evidence type="ECO:0000259" key="3">
    <source>
        <dbReference type="Pfam" id="PF00339"/>
    </source>
</evidence>
<feature type="compositionally biased region" description="Pro residues" evidence="2">
    <location>
        <begin position="298"/>
        <end position="308"/>
    </location>
</feature>
<name>A0A6A4WCM4_AMPAM</name>
<dbReference type="OrthoDB" id="2333384at2759"/>
<dbReference type="GO" id="GO:0015031">
    <property type="term" value="P:protein transport"/>
    <property type="evidence" value="ECO:0007669"/>
    <property type="project" value="TreeGrafter"/>
</dbReference>
<reference evidence="4 5" key="1">
    <citation type="submission" date="2019-07" db="EMBL/GenBank/DDBJ databases">
        <title>Draft genome assembly of a fouling barnacle, Amphibalanus amphitrite (Darwin, 1854): The first reference genome for Thecostraca.</title>
        <authorList>
            <person name="Kim W."/>
        </authorList>
    </citation>
    <scope>NUCLEOTIDE SEQUENCE [LARGE SCALE GENOMIC DNA]</scope>
    <source>
        <strain evidence="4">SNU_AA5</strain>
        <tissue evidence="4">Soma without cirri and trophi</tissue>
    </source>
</reference>
<dbReference type="AlphaFoldDB" id="A0A6A4WCM4"/>
<feature type="compositionally biased region" description="Basic and acidic residues" evidence="2">
    <location>
        <begin position="309"/>
        <end position="328"/>
    </location>
</feature>